<name>A0A3Q8SDT3_9BACL</name>
<keyword evidence="1" id="KW-0805">Transcription regulation</keyword>
<dbReference type="EMBL" id="CP034248">
    <property type="protein sequence ID" value="AZK48246.1"/>
    <property type="molecule type" value="Genomic_DNA"/>
</dbReference>
<dbReference type="InterPro" id="IPR036390">
    <property type="entry name" value="WH_DNA-bd_sf"/>
</dbReference>
<reference evidence="4 5" key="1">
    <citation type="submission" date="2018-11" db="EMBL/GenBank/DDBJ databases">
        <title>Genome sequencing of Paenibacillus lentus DSM25539(T).</title>
        <authorList>
            <person name="Kook J.-K."/>
            <person name="Park S.-N."/>
            <person name="Lim Y.K."/>
        </authorList>
    </citation>
    <scope>NUCLEOTIDE SEQUENCE [LARGE SCALE GENOMIC DNA]</scope>
    <source>
        <strain evidence="4 5">DSM 25539</strain>
    </source>
</reference>
<dbReference type="Pfam" id="PF08279">
    <property type="entry name" value="HTH_11"/>
    <property type="match status" value="1"/>
</dbReference>
<dbReference type="InterPro" id="IPR026881">
    <property type="entry name" value="WYL_dom"/>
</dbReference>
<dbReference type="InterPro" id="IPR013196">
    <property type="entry name" value="HTH_11"/>
</dbReference>
<dbReference type="Gene3D" id="1.10.10.10">
    <property type="entry name" value="Winged helix-like DNA-binding domain superfamily/Winged helix DNA-binding domain"/>
    <property type="match status" value="1"/>
</dbReference>
<dbReference type="PANTHER" id="PTHR34580:SF1">
    <property type="entry name" value="PROTEIN PAFC"/>
    <property type="match status" value="1"/>
</dbReference>
<sequence length="322" mass="37049">MKLERLMAITMILLNRKRVQAHELAEQLQVSLRTVYRDLESLNLAGIPIVSYTGAEGGFEIMDSFRLDRQLLSYDELMSLTIALQGLQSTGTMNENKMERLMDKVGALVARAEQGRMDDRERIQIDFSPWRHSKADRAKFELLRQAALERRVVVFTYVDGKGEVTTARSVEPMEIALKGYVWYLYGYCLRRNDYRTFRLSRIRELQTTPKLFERKQLTRSDSPKEVCQTPVYGTTLELVLRFEGGGKAAASDHFEEHELEWQSDGSLIVRATLPDKPWIIGYLLHFRTDVIVLEPHRIAEKLRDAALSIASLYENSPETDNG</sequence>
<dbReference type="KEGG" id="plen:EIM92_20425"/>
<proteinExistence type="predicted"/>
<evidence type="ECO:0000259" key="3">
    <source>
        <dbReference type="PROSITE" id="PS51000"/>
    </source>
</evidence>
<dbReference type="SUPFAM" id="SSF46785">
    <property type="entry name" value="Winged helix' DNA-binding domain"/>
    <property type="match status" value="1"/>
</dbReference>
<dbReference type="InterPro" id="IPR028349">
    <property type="entry name" value="PafC-like"/>
</dbReference>
<evidence type="ECO:0000313" key="5">
    <source>
        <dbReference type="Proteomes" id="UP000273145"/>
    </source>
</evidence>
<dbReference type="Pfam" id="PF25583">
    <property type="entry name" value="WCX"/>
    <property type="match status" value="1"/>
</dbReference>
<dbReference type="Proteomes" id="UP000273145">
    <property type="component" value="Chromosome"/>
</dbReference>
<accession>A0A3Q8SDT3</accession>
<dbReference type="PROSITE" id="PS51000">
    <property type="entry name" value="HTH_DEOR_2"/>
    <property type="match status" value="1"/>
</dbReference>
<feature type="domain" description="HTH deoR-type" evidence="3">
    <location>
        <begin position="2"/>
        <end position="57"/>
    </location>
</feature>
<keyword evidence="5" id="KW-1185">Reference proteome</keyword>
<evidence type="ECO:0000313" key="4">
    <source>
        <dbReference type="EMBL" id="AZK48246.1"/>
    </source>
</evidence>
<organism evidence="4 5">
    <name type="scientific">Paenibacillus lentus</name>
    <dbReference type="NCBI Taxonomy" id="1338368"/>
    <lineage>
        <taxon>Bacteria</taxon>
        <taxon>Bacillati</taxon>
        <taxon>Bacillota</taxon>
        <taxon>Bacilli</taxon>
        <taxon>Bacillales</taxon>
        <taxon>Paenibacillaceae</taxon>
        <taxon>Paenibacillus</taxon>
    </lineage>
</organism>
<dbReference type="AlphaFoldDB" id="A0A3Q8SDT3"/>
<dbReference type="OrthoDB" id="9815009at2"/>
<dbReference type="PIRSF" id="PIRSF016838">
    <property type="entry name" value="PafC"/>
    <property type="match status" value="1"/>
</dbReference>
<dbReference type="Pfam" id="PF13280">
    <property type="entry name" value="WYL"/>
    <property type="match status" value="1"/>
</dbReference>
<dbReference type="InterPro" id="IPR001034">
    <property type="entry name" value="DeoR_HTH"/>
</dbReference>
<keyword evidence="2" id="KW-0804">Transcription</keyword>
<dbReference type="PROSITE" id="PS52050">
    <property type="entry name" value="WYL"/>
    <property type="match status" value="1"/>
</dbReference>
<protein>
    <submittedName>
        <fullName evidence="4">YafY family transcriptional regulator</fullName>
    </submittedName>
</protein>
<dbReference type="InterPro" id="IPR036388">
    <property type="entry name" value="WH-like_DNA-bd_sf"/>
</dbReference>
<gene>
    <name evidence="4" type="ORF">EIM92_20425</name>
</gene>
<dbReference type="PANTHER" id="PTHR34580">
    <property type="match status" value="1"/>
</dbReference>
<dbReference type="RefSeq" id="WP_125084406.1">
    <property type="nucleotide sequence ID" value="NZ_CP034248.1"/>
</dbReference>
<dbReference type="InterPro" id="IPR051534">
    <property type="entry name" value="CBASS_pafABC_assoc_protein"/>
</dbReference>
<dbReference type="InterPro" id="IPR057727">
    <property type="entry name" value="WCX_dom"/>
</dbReference>
<evidence type="ECO:0000256" key="1">
    <source>
        <dbReference type="ARBA" id="ARBA00023015"/>
    </source>
</evidence>
<evidence type="ECO:0000256" key="2">
    <source>
        <dbReference type="ARBA" id="ARBA00023163"/>
    </source>
</evidence>
<dbReference type="GO" id="GO:0003700">
    <property type="term" value="F:DNA-binding transcription factor activity"/>
    <property type="evidence" value="ECO:0007669"/>
    <property type="project" value="InterPro"/>
</dbReference>